<organism evidence="3">
    <name type="scientific">marine metagenome</name>
    <dbReference type="NCBI Taxonomy" id="408172"/>
    <lineage>
        <taxon>unclassified sequences</taxon>
        <taxon>metagenomes</taxon>
        <taxon>ecological metagenomes</taxon>
    </lineage>
</organism>
<dbReference type="Gene3D" id="3.20.20.140">
    <property type="entry name" value="Metal-dependent hydrolases"/>
    <property type="match status" value="1"/>
</dbReference>
<evidence type="ECO:0000256" key="1">
    <source>
        <dbReference type="ARBA" id="ARBA00038310"/>
    </source>
</evidence>
<dbReference type="InterPro" id="IPR006680">
    <property type="entry name" value="Amidohydro-rel"/>
</dbReference>
<dbReference type="EMBL" id="UINC01043133">
    <property type="protein sequence ID" value="SVB46733.1"/>
    <property type="molecule type" value="Genomic_DNA"/>
</dbReference>
<evidence type="ECO:0000259" key="2">
    <source>
        <dbReference type="Pfam" id="PF04909"/>
    </source>
</evidence>
<evidence type="ECO:0000313" key="3">
    <source>
        <dbReference type="EMBL" id="SVB46733.1"/>
    </source>
</evidence>
<feature type="non-terminal residue" evidence="3">
    <location>
        <position position="1"/>
    </location>
</feature>
<protein>
    <recommendedName>
        <fullName evidence="2">Amidohydrolase-related domain-containing protein</fullName>
    </recommendedName>
</protein>
<feature type="domain" description="Amidohydrolase-related" evidence="2">
    <location>
        <begin position="12"/>
        <end position="169"/>
    </location>
</feature>
<dbReference type="PANTHER" id="PTHR43569">
    <property type="entry name" value="AMIDOHYDROLASE"/>
    <property type="match status" value="1"/>
</dbReference>
<dbReference type="InterPro" id="IPR052350">
    <property type="entry name" value="Metallo-dep_Lactonases"/>
</dbReference>
<dbReference type="InterPro" id="IPR032466">
    <property type="entry name" value="Metal_Hydrolase"/>
</dbReference>
<gene>
    <name evidence="3" type="ORF">METZ01_LOCUS199587</name>
</gene>
<dbReference type="SUPFAM" id="SSF51556">
    <property type="entry name" value="Metallo-dependent hydrolases"/>
    <property type="match status" value="1"/>
</dbReference>
<proteinExistence type="inferred from homology"/>
<comment type="similarity">
    <text evidence="1">Belongs to the metallo-dependent hydrolases superfamily.</text>
</comment>
<name>A0A382E9R6_9ZZZZ</name>
<accession>A0A382E9R6</accession>
<dbReference type="GO" id="GO:0016787">
    <property type="term" value="F:hydrolase activity"/>
    <property type="evidence" value="ECO:0007669"/>
    <property type="project" value="InterPro"/>
</dbReference>
<dbReference type="AlphaFoldDB" id="A0A382E9R6"/>
<dbReference type="Pfam" id="PF04909">
    <property type="entry name" value="Amidohydro_2"/>
    <property type="match status" value="1"/>
</dbReference>
<reference evidence="3" key="1">
    <citation type="submission" date="2018-05" db="EMBL/GenBank/DDBJ databases">
        <authorList>
            <person name="Lanie J.A."/>
            <person name="Ng W.-L."/>
            <person name="Kazmierczak K.M."/>
            <person name="Andrzejewski T.M."/>
            <person name="Davidsen T.M."/>
            <person name="Wayne K.J."/>
            <person name="Tettelin H."/>
            <person name="Glass J.I."/>
            <person name="Rusch D."/>
            <person name="Podicherti R."/>
            <person name="Tsui H.-C.T."/>
            <person name="Winkler M.E."/>
        </authorList>
    </citation>
    <scope>NUCLEOTIDE SEQUENCE</scope>
</reference>
<dbReference type="PANTHER" id="PTHR43569:SF1">
    <property type="entry name" value="BLL3371 PROTEIN"/>
    <property type="match status" value="1"/>
</dbReference>
<sequence length="173" mass="19560">GALASDAPSSMGDPKWRRGLKLLEKYALNYDLRVPPWHLVEAVEVVRLIPTTPVIINHTGFPWDRSDAGMALWRSAMTAMAKEPNTLVKLSEFGLRNKPWNYSENRAIVLETIELFGPGRCMFASNFPVAGLRIGFNALYTAYKAMVKDFSREEKLQLFHDTAANAYRLDLKN</sequence>